<dbReference type="PROSITE" id="PS51257">
    <property type="entry name" value="PROKAR_LIPOPROTEIN"/>
    <property type="match status" value="1"/>
</dbReference>
<name>A0ABP8LU03_9BACT</name>
<reference evidence="3" key="1">
    <citation type="journal article" date="2019" name="Int. J. Syst. Evol. Microbiol.">
        <title>The Global Catalogue of Microorganisms (GCM) 10K type strain sequencing project: providing services to taxonomists for standard genome sequencing and annotation.</title>
        <authorList>
            <consortium name="The Broad Institute Genomics Platform"/>
            <consortium name="The Broad Institute Genome Sequencing Center for Infectious Disease"/>
            <person name="Wu L."/>
            <person name="Ma J."/>
        </authorList>
    </citation>
    <scope>NUCLEOTIDE SEQUENCE [LARGE SCALE GENOMIC DNA]</scope>
    <source>
        <strain evidence="3">JCM 31920</strain>
    </source>
</reference>
<protein>
    <recommendedName>
        <fullName evidence="4">Lipoprotein SmpA/OmlA domain-containing protein</fullName>
    </recommendedName>
</protein>
<proteinExistence type="predicted"/>
<keyword evidence="1" id="KW-0732">Signal</keyword>
<evidence type="ECO:0000313" key="3">
    <source>
        <dbReference type="Proteomes" id="UP001501508"/>
    </source>
</evidence>
<evidence type="ECO:0008006" key="4">
    <source>
        <dbReference type="Google" id="ProtNLM"/>
    </source>
</evidence>
<feature type="chain" id="PRO_5047477098" description="Lipoprotein SmpA/OmlA domain-containing protein" evidence="1">
    <location>
        <begin position="24"/>
        <end position="127"/>
    </location>
</feature>
<dbReference type="EMBL" id="BAABEY010000011">
    <property type="protein sequence ID" value="GAA4434795.1"/>
    <property type="molecule type" value="Genomic_DNA"/>
</dbReference>
<accession>A0ABP8LU03</accession>
<evidence type="ECO:0000256" key="1">
    <source>
        <dbReference type="SAM" id="SignalP"/>
    </source>
</evidence>
<dbReference type="Proteomes" id="UP001501508">
    <property type="component" value="Unassembled WGS sequence"/>
</dbReference>
<evidence type="ECO:0000313" key="2">
    <source>
        <dbReference type="EMBL" id="GAA4434795.1"/>
    </source>
</evidence>
<gene>
    <name evidence="2" type="ORF">GCM10023091_10230</name>
</gene>
<keyword evidence="3" id="KW-1185">Reference proteome</keyword>
<organism evidence="2 3">
    <name type="scientific">Ravibacter arvi</name>
    <dbReference type="NCBI Taxonomy" id="2051041"/>
    <lineage>
        <taxon>Bacteria</taxon>
        <taxon>Pseudomonadati</taxon>
        <taxon>Bacteroidota</taxon>
        <taxon>Cytophagia</taxon>
        <taxon>Cytophagales</taxon>
        <taxon>Spirosomataceae</taxon>
        <taxon>Ravibacter</taxon>
    </lineage>
</organism>
<dbReference type="RefSeq" id="WP_345027001.1">
    <property type="nucleotide sequence ID" value="NZ_BAABEY010000011.1"/>
</dbReference>
<feature type="signal peptide" evidence="1">
    <location>
        <begin position="1"/>
        <end position="23"/>
    </location>
</feature>
<sequence length="127" mass="14527">MRHTFWLIVIAAAAFSCSGPAKFGDIDLERWRNDRGACQDFRKEEIPDIGKVKPELLGKNSNEIGKMFGAPDIQQLGTRNQKIYIYFVESGPQCQDKNRSAEANKLIFRFNAVSLLTEINFQREMPE</sequence>
<comment type="caution">
    <text evidence="2">The sequence shown here is derived from an EMBL/GenBank/DDBJ whole genome shotgun (WGS) entry which is preliminary data.</text>
</comment>